<evidence type="ECO:0000256" key="3">
    <source>
        <dbReference type="ARBA" id="ARBA00022898"/>
    </source>
</evidence>
<accession>A0A1L9P140</accession>
<evidence type="ECO:0000256" key="5">
    <source>
        <dbReference type="PIRNR" id="PIRNR038800"/>
    </source>
</evidence>
<dbReference type="GO" id="GO:0009435">
    <property type="term" value="P:NAD+ biosynthetic process"/>
    <property type="evidence" value="ECO:0007669"/>
    <property type="project" value="UniProtKB-UniRule"/>
</dbReference>
<dbReference type="UniPathway" id="UPA00334">
    <property type="reaction ID" value="UER00455"/>
</dbReference>
<dbReference type="SUPFAM" id="SSF53383">
    <property type="entry name" value="PLP-dependent transferases"/>
    <property type="match status" value="1"/>
</dbReference>
<dbReference type="Proteomes" id="UP000184514">
    <property type="component" value="Unassembled WGS sequence"/>
</dbReference>
<sequence length="398" mass="43695">MTDFTKTRAMFDIPEGMVYLNGNSLGPMPKASPAAMTEFLNNEWRTELIKGWNTKGWFMQTNTLGDRIGKLIGAEAGSVVVSDTLSIKVFQAVGAGLSMVPDRRVILSDTGNFPTDLYMVQGLVKLKEDGYELRTVEPETVIDAITDEIAVVTLTEVDYRTGRKHDMKAIIDKAHSVGAVVVWDLAHSAGAIPVDLSGTNVDFAVGCTYKFLNAGPGGPAFIYVAPRLIETVEPVLSGWYGHEAPFAFTTDYRPMPGKIDRMRIGTPSIASFALLEAALDVWDGVDLNDVRTRAVELMDLFISEVESRCAGVTLAGPRNMDERGSHVSFHFEDGYACMQALIERKVIGDFRAPDMMRFGITPLFVGEAEILKAVDTLEDILKTESYKDARFQVRSAVT</sequence>
<dbReference type="OrthoDB" id="9812626at2"/>
<gene>
    <name evidence="6" type="primary">kynU_2</name>
    <name evidence="6" type="ORF">PFRI_05140</name>
</gene>
<dbReference type="Gene3D" id="3.90.1150.10">
    <property type="entry name" value="Aspartate Aminotransferase, domain 1"/>
    <property type="match status" value="1"/>
</dbReference>
<dbReference type="InterPro" id="IPR015421">
    <property type="entry name" value="PyrdxlP-dep_Trfase_major"/>
</dbReference>
<evidence type="ECO:0000256" key="1">
    <source>
        <dbReference type="ARBA" id="ARBA00022642"/>
    </source>
</evidence>
<dbReference type="InterPro" id="IPR010111">
    <property type="entry name" value="Kynureninase"/>
</dbReference>
<comment type="caution">
    <text evidence="6">The sequence shown here is derived from an EMBL/GenBank/DDBJ whole genome shotgun (WGS) entry which is preliminary data.</text>
</comment>
<dbReference type="GO" id="GO:0097053">
    <property type="term" value="P:L-kynurenine catabolic process"/>
    <property type="evidence" value="ECO:0007669"/>
    <property type="project" value="UniProtKB-UniPathway"/>
</dbReference>
<keyword evidence="1 5" id="KW-0662">Pyridine nucleotide biosynthesis</keyword>
<evidence type="ECO:0000256" key="2">
    <source>
        <dbReference type="ARBA" id="ARBA00022801"/>
    </source>
</evidence>
<comment type="pathway">
    <text evidence="5">Amino-acid degradation; L-kynurenine degradation; L-alanine and anthranilate from L-kynurenine: step 1/1.</text>
</comment>
<dbReference type="STRING" id="696762.PFRI_05140"/>
<comment type="pathway">
    <text evidence="5">Cofactor biosynthesis; NAD(+) biosynthesis; quinolinate from L-kynurenine: step 2/3.</text>
</comment>
<dbReference type="EC" id="3.7.1.3" evidence="4 5"/>
<comment type="cofactor">
    <cofactor evidence="5">
        <name>pyridoxal 5'-phosphate</name>
        <dbReference type="ChEBI" id="CHEBI:597326"/>
    </cofactor>
</comment>
<dbReference type="InterPro" id="IPR015424">
    <property type="entry name" value="PyrdxlP-dep_Trfase"/>
</dbReference>
<keyword evidence="7" id="KW-1185">Reference proteome</keyword>
<dbReference type="GO" id="GO:0043420">
    <property type="term" value="P:anthranilate metabolic process"/>
    <property type="evidence" value="ECO:0007669"/>
    <property type="project" value="TreeGrafter"/>
</dbReference>
<name>A0A1L9P140_9RHOB</name>
<dbReference type="Pfam" id="PF22580">
    <property type="entry name" value="KYNU_C"/>
    <property type="match status" value="1"/>
</dbReference>
<dbReference type="PIRSF" id="PIRSF038800">
    <property type="entry name" value="KYNU"/>
    <property type="match status" value="1"/>
</dbReference>
<evidence type="ECO:0000313" key="6">
    <source>
        <dbReference type="EMBL" id="OJI95245.1"/>
    </source>
</evidence>
<comment type="function">
    <text evidence="5">Catalyzes the cleavage of L-kynurenine (L-Kyn) and L-3-hydroxykynurenine (L-3OHKyn) into anthranilic acid (AA) and 3-hydroxyanthranilic acid (3-OHAA), respectively.</text>
</comment>
<evidence type="ECO:0000256" key="4">
    <source>
        <dbReference type="NCBIfam" id="TIGR01814"/>
    </source>
</evidence>
<dbReference type="GO" id="GO:0019441">
    <property type="term" value="P:L-tryptophan catabolic process to kynurenine"/>
    <property type="evidence" value="ECO:0007669"/>
    <property type="project" value="TreeGrafter"/>
</dbReference>
<dbReference type="InterPro" id="IPR015422">
    <property type="entry name" value="PyrdxlP-dep_Trfase_small"/>
</dbReference>
<protein>
    <recommendedName>
        <fullName evidence="4 5">Kynureninase</fullName>
        <ecNumber evidence="4 5">3.7.1.3</ecNumber>
    </recommendedName>
</protein>
<dbReference type="AlphaFoldDB" id="A0A1L9P140"/>
<reference evidence="6 7" key="1">
    <citation type="submission" date="2016-10" db="EMBL/GenBank/DDBJ databases">
        <title>Genome sequence of Planktotalea frisia SH6-1.</title>
        <authorList>
            <person name="Poehlein A."/>
            <person name="Bakenhus I."/>
            <person name="Voget S."/>
            <person name="Brinkhoff T."/>
            <person name="Simon M."/>
        </authorList>
    </citation>
    <scope>NUCLEOTIDE SEQUENCE [LARGE SCALE GENOMIC DNA]</scope>
    <source>
        <strain evidence="6 7">SH6-1</strain>
    </source>
</reference>
<dbReference type="GO" id="GO:0005737">
    <property type="term" value="C:cytoplasm"/>
    <property type="evidence" value="ECO:0007669"/>
    <property type="project" value="UniProtKB-UniRule"/>
</dbReference>
<dbReference type="Gene3D" id="3.40.640.10">
    <property type="entry name" value="Type I PLP-dependent aspartate aminotransferase-like (Major domain)"/>
    <property type="match status" value="1"/>
</dbReference>
<dbReference type="PANTHER" id="PTHR14084">
    <property type="entry name" value="KYNURENINASE"/>
    <property type="match status" value="1"/>
</dbReference>
<organism evidence="6 7">
    <name type="scientific">Planktotalea frisia</name>
    <dbReference type="NCBI Taxonomy" id="696762"/>
    <lineage>
        <taxon>Bacteria</taxon>
        <taxon>Pseudomonadati</taxon>
        <taxon>Pseudomonadota</taxon>
        <taxon>Alphaproteobacteria</taxon>
        <taxon>Rhodobacterales</taxon>
        <taxon>Paracoccaceae</taxon>
        <taxon>Planktotalea</taxon>
    </lineage>
</organism>
<comment type="subunit">
    <text evidence="5">Homodimer.</text>
</comment>
<keyword evidence="2 5" id="KW-0378">Hydrolase</keyword>
<comment type="catalytic activity">
    <reaction evidence="5">
        <text>L-kynurenine + H2O = anthranilate + L-alanine + H(+)</text>
        <dbReference type="Rhea" id="RHEA:16813"/>
        <dbReference type="ChEBI" id="CHEBI:15377"/>
        <dbReference type="ChEBI" id="CHEBI:15378"/>
        <dbReference type="ChEBI" id="CHEBI:16567"/>
        <dbReference type="ChEBI" id="CHEBI:57959"/>
        <dbReference type="ChEBI" id="CHEBI:57972"/>
        <dbReference type="EC" id="3.7.1.3"/>
    </reaction>
</comment>
<keyword evidence="3 5" id="KW-0663">Pyridoxal phosphate</keyword>
<dbReference type="EMBL" id="MLCB01000043">
    <property type="protein sequence ID" value="OJI95245.1"/>
    <property type="molecule type" value="Genomic_DNA"/>
</dbReference>
<dbReference type="NCBIfam" id="TIGR01814">
    <property type="entry name" value="kynureninase"/>
    <property type="match status" value="1"/>
</dbReference>
<dbReference type="PANTHER" id="PTHR14084:SF0">
    <property type="entry name" value="KYNURENINASE"/>
    <property type="match status" value="1"/>
</dbReference>
<comment type="similarity">
    <text evidence="5">Belongs to the kynureninase family.</text>
</comment>
<dbReference type="RefSeq" id="WP_072629197.1">
    <property type="nucleotide sequence ID" value="NZ_MLCB01000043.1"/>
</dbReference>
<evidence type="ECO:0000313" key="7">
    <source>
        <dbReference type="Proteomes" id="UP000184514"/>
    </source>
</evidence>
<dbReference type="GO" id="GO:0030170">
    <property type="term" value="F:pyridoxal phosphate binding"/>
    <property type="evidence" value="ECO:0007669"/>
    <property type="project" value="UniProtKB-UniRule"/>
</dbReference>
<comment type="catalytic activity">
    <reaction evidence="5">
        <text>3-hydroxy-L-kynurenine + H2O = 3-hydroxyanthranilate + L-alanine + H(+)</text>
        <dbReference type="Rhea" id="RHEA:25143"/>
        <dbReference type="ChEBI" id="CHEBI:15377"/>
        <dbReference type="ChEBI" id="CHEBI:15378"/>
        <dbReference type="ChEBI" id="CHEBI:36559"/>
        <dbReference type="ChEBI" id="CHEBI:57972"/>
        <dbReference type="ChEBI" id="CHEBI:58125"/>
        <dbReference type="EC" id="3.7.1.3"/>
    </reaction>
</comment>
<dbReference type="GO" id="GO:0030429">
    <property type="term" value="F:kynureninase activity"/>
    <property type="evidence" value="ECO:0007669"/>
    <property type="project" value="UniProtKB-UniRule"/>
</dbReference>
<proteinExistence type="inferred from homology"/>
<dbReference type="UniPathway" id="UPA00253">
    <property type="reaction ID" value="UER00329"/>
</dbReference>